<organism evidence="1 2">
    <name type="scientific">Spirosoma endbachense</name>
    <dbReference type="NCBI Taxonomy" id="2666025"/>
    <lineage>
        <taxon>Bacteria</taxon>
        <taxon>Pseudomonadati</taxon>
        <taxon>Bacteroidota</taxon>
        <taxon>Cytophagia</taxon>
        <taxon>Cytophagales</taxon>
        <taxon>Cytophagaceae</taxon>
        <taxon>Spirosoma</taxon>
    </lineage>
</organism>
<dbReference type="Proteomes" id="UP000464577">
    <property type="component" value="Chromosome"/>
</dbReference>
<proteinExistence type="predicted"/>
<keyword evidence="2" id="KW-1185">Reference proteome</keyword>
<gene>
    <name evidence="1" type="ORF">GJR95_20810</name>
</gene>
<dbReference type="AlphaFoldDB" id="A0A6P1VZT7"/>
<protein>
    <submittedName>
        <fullName evidence="1">Uncharacterized protein</fullName>
    </submittedName>
</protein>
<sequence length="109" mass="12631">MIWTAWNNGAYKLSGAGYGFKIDKADRDRHCQRDWKAVIVHLPSPKGETEVEVNVDKASFWNKTCRELIYKRIGRWLLNNHYAPWPMGDPLQFEVQSTGNGHFKVIRGL</sequence>
<dbReference type="RefSeq" id="WP_162387708.1">
    <property type="nucleotide sequence ID" value="NZ_CP045997.1"/>
</dbReference>
<name>A0A6P1VZT7_9BACT</name>
<evidence type="ECO:0000313" key="2">
    <source>
        <dbReference type="Proteomes" id="UP000464577"/>
    </source>
</evidence>
<reference evidence="1 2" key="1">
    <citation type="submission" date="2019-11" db="EMBL/GenBank/DDBJ databases">
        <title>Spirosoma endbachense sp. nov., isolated from a natural salt meadow.</title>
        <authorList>
            <person name="Rojas J."/>
            <person name="Ambika Manirajan B."/>
            <person name="Ratering S."/>
            <person name="Suarez C."/>
            <person name="Geissler-Plaum R."/>
            <person name="Schnell S."/>
        </authorList>
    </citation>
    <scope>NUCLEOTIDE SEQUENCE [LARGE SCALE GENOMIC DNA]</scope>
    <source>
        <strain evidence="1 2">I-24</strain>
    </source>
</reference>
<accession>A0A6P1VZT7</accession>
<dbReference type="EMBL" id="CP045997">
    <property type="protein sequence ID" value="QHV97297.1"/>
    <property type="molecule type" value="Genomic_DNA"/>
</dbReference>
<evidence type="ECO:0000313" key="1">
    <source>
        <dbReference type="EMBL" id="QHV97297.1"/>
    </source>
</evidence>
<dbReference type="KEGG" id="senf:GJR95_20810"/>